<accession>A0A645CRZ9</accession>
<dbReference type="EMBL" id="VSSQ01029662">
    <property type="protein sequence ID" value="MPM79886.1"/>
    <property type="molecule type" value="Genomic_DNA"/>
</dbReference>
<reference evidence="2" key="1">
    <citation type="submission" date="2019-08" db="EMBL/GenBank/DDBJ databases">
        <authorList>
            <person name="Kucharzyk K."/>
            <person name="Murdoch R.W."/>
            <person name="Higgins S."/>
            <person name="Loffler F."/>
        </authorList>
    </citation>
    <scope>NUCLEOTIDE SEQUENCE</scope>
</reference>
<feature type="compositionally biased region" description="Polar residues" evidence="1">
    <location>
        <begin position="56"/>
        <end position="75"/>
    </location>
</feature>
<sequence>MIANIPIITGIISIPDNNVEFPHVNLAKPSIGSIPTVASHRPRSPEIKVFKTFPSSSAVSTDNPMNEIANNSEGPNLSAAFES</sequence>
<comment type="caution">
    <text evidence="2">The sequence shown here is derived from an EMBL/GenBank/DDBJ whole genome shotgun (WGS) entry which is preliminary data.</text>
</comment>
<proteinExistence type="predicted"/>
<organism evidence="2">
    <name type="scientific">bioreactor metagenome</name>
    <dbReference type="NCBI Taxonomy" id="1076179"/>
    <lineage>
        <taxon>unclassified sequences</taxon>
        <taxon>metagenomes</taxon>
        <taxon>ecological metagenomes</taxon>
    </lineage>
</organism>
<feature type="region of interest" description="Disordered" evidence="1">
    <location>
        <begin position="56"/>
        <end position="83"/>
    </location>
</feature>
<gene>
    <name evidence="2" type="ORF">SDC9_126928</name>
</gene>
<name>A0A645CRZ9_9ZZZZ</name>
<protein>
    <submittedName>
        <fullName evidence="2">Uncharacterized protein</fullName>
    </submittedName>
</protein>
<evidence type="ECO:0000313" key="2">
    <source>
        <dbReference type="EMBL" id="MPM79886.1"/>
    </source>
</evidence>
<dbReference type="AlphaFoldDB" id="A0A645CRZ9"/>
<evidence type="ECO:0000256" key="1">
    <source>
        <dbReference type="SAM" id="MobiDB-lite"/>
    </source>
</evidence>